<keyword evidence="2" id="KW-0808">Transferase</keyword>
<dbReference type="PANTHER" id="PTHR23416">
    <property type="entry name" value="SIALIC ACID SYNTHASE-RELATED"/>
    <property type="match status" value="1"/>
</dbReference>
<dbReference type="EMBL" id="JBHRSL010000004">
    <property type="protein sequence ID" value="MFC3051707.1"/>
    <property type="molecule type" value="Genomic_DNA"/>
</dbReference>
<accession>A0ABV7D3J9</accession>
<dbReference type="GO" id="GO:0016746">
    <property type="term" value="F:acyltransferase activity"/>
    <property type="evidence" value="ECO:0007669"/>
    <property type="project" value="UniProtKB-KW"/>
</dbReference>
<dbReference type="Gene3D" id="2.160.10.10">
    <property type="entry name" value="Hexapeptide repeat proteins"/>
    <property type="match status" value="1"/>
</dbReference>
<dbReference type="SUPFAM" id="SSF51161">
    <property type="entry name" value="Trimeric LpxA-like enzymes"/>
    <property type="match status" value="1"/>
</dbReference>
<dbReference type="RefSeq" id="WP_194215179.1">
    <property type="nucleotide sequence ID" value="NZ_CP061205.1"/>
</dbReference>
<keyword evidence="3" id="KW-0012">Acyltransferase</keyword>
<name>A0ABV7D3J9_9PROT</name>
<dbReference type="Proteomes" id="UP001595444">
    <property type="component" value="Unassembled WGS sequence"/>
</dbReference>
<evidence type="ECO:0000313" key="4">
    <source>
        <dbReference type="Proteomes" id="UP001595444"/>
    </source>
</evidence>
<sequence length="195" mass="20261">MQNPFDPGYYDSSALSQMGFKAVGKNVMVAKNCTLINLHNISLGSHVRIDGGTTIVAGDAGVTIGHYIHIGGGSFLLGKHGITLGNFANISQAVRLYTTNDDYVGGAFTNPMVPERYTNVATGPVTVGKHTIIGSGSVVLPGVQLATGSSVGALSLIKNTTAEWTVYAGNPARAIKARKVVDSDGTVEARLLSDI</sequence>
<gene>
    <name evidence="3" type="ORF">ACFOKA_07315</name>
</gene>
<organism evidence="3 4">
    <name type="scientific">Kordiimonas pumila</name>
    <dbReference type="NCBI Taxonomy" id="2161677"/>
    <lineage>
        <taxon>Bacteria</taxon>
        <taxon>Pseudomonadati</taxon>
        <taxon>Pseudomonadota</taxon>
        <taxon>Alphaproteobacteria</taxon>
        <taxon>Kordiimonadales</taxon>
        <taxon>Kordiimonadaceae</taxon>
        <taxon>Kordiimonas</taxon>
    </lineage>
</organism>
<comment type="caution">
    <text evidence="3">The sequence shown here is derived from an EMBL/GenBank/DDBJ whole genome shotgun (WGS) entry which is preliminary data.</text>
</comment>
<comment type="similarity">
    <text evidence="1">Belongs to the transferase hexapeptide repeat family.</text>
</comment>
<evidence type="ECO:0000313" key="3">
    <source>
        <dbReference type="EMBL" id="MFC3051707.1"/>
    </source>
</evidence>
<reference evidence="4" key="1">
    <citation type="journal article" date="2019" name="Int. J. Syst. Evol. Microbiol.">
        <title>The Global Catalogue of Microorganisms (GCM) 10K type strain sequencing project: providing services to taxonomists for standard genome sequencing and annotation.</title>
        <authorList>
            <consortium name="The Broad Institute Genomics Platform"/>
            <consortium name="The Broad Institute Genome Sequencing Center for Infectious Disease"/>
            <person name="Wu L."/>
            <person name="Ma J."/>
        </authorList>
    </citation>
    <scope>NUCLEOTIDE SEQUENCE [LARGE SCALE GENOMIC DNA]</scope>
    <source>
        <strain evidence="4">KCTC 62164</strain>
    </source>
</reference>
<dbReference type="CDD" id="cd04647">
    <property type="entry name" value="LbH_MAT_like"/>
    <property type="match status" value="1"/>
</dbReference>
<dbReference type="InterPro" id="IPR051159">
    <property type="entry name" value="Hexapeptide_acetyltransf"/>
</dbReference>
<keyword evidence="4" id="KW-1185">Reference proteome</keyword>
<proteinExistence type="inferred from homology"/>
<dbReference type="InterPro" id="IPR011004">
    <property type="entry name" value="Trimer_LpxA-like_sf"/>
</dbReference>
<protein>
    <submittedName>
        <fullName evidence="3">Acyltransferase</fullName>
    </submittedName>
</protein>
<evidence type="ECO:0000256" key="2">
    <source>
        <dbReference type="ARBA" id="ARBA00022679"/>
    </source>
</evidence>
<evidence type="ECO:0000256" key="1">
    <source>
        <dbReference type="ARBA" id="ARBA00007274"/>
    </source>
</evidence>
<dbReference type="PANTHER" id="PTHR23416:SF23">
    <property type="entry name" value="ACETYLTRANSFERASE C18B11.09C-RELATED"/>
    <property type="match status" value="1"/>
</dbReference>